<dbReference type="GO" id="GO:0005576">
    <property type="term" value="C:extracellular region"/>
    <property type="evidence" value="ECO:0007669"/>
    <property type="project" value="UniProtKB-ARBA"/>
</dbReference>
<protein>
    <recommendedName>
        <fullName evidence="5">Immunoglobulin V-set domain-containing protein</fullName>
    </recommendedName>
</protein>
<feature type="domain" description="Immunoglobulin V-set" evidence="5">
    <location>
        <begin position="48"/>
        <end position="133"/>
    </location>
</feature>
<accession>A0A8D0Z3Y1</accession>
<dbReference type="Ensembl" id="ENSSSCT00035026558.1">
    <property type="protein sequence ID" value="ENSSSCP00035010123.1"/>
    <property type="gene ID" value="ENSSSCG00035020395.1"/>
</dbReference>
<dbReference type="InterPro" id="IPR050199">
    <property type="entry name" value="IgHV"/>
</dbReference>
<evidence type="ECO:0000259" key="5">
    <source>
        <dbReference type="SMART" id="SM00406"/>
    </source>
</evidence>
<dbReference type="InterPro" id="IPR036179">
    <property type="entry name" value="Ig-like_dom_sf"/>
</dbReference>
<evidence type="ECO:0000256" key="2">
    <source>
        <dbReference type="ARBA" id="ARBA00023130"/>
    </source>
</evidence>
<dbReference type="GO" id="GO:0002250">
    <property type="term" value="P:adaptive immune response"/>
    <property type="evidence" value="ECO:0007669"/>
    <property type="project" value="UniProtKB-KW"/>
</dbReference>
<dbReference type="InterPro" id="IPR013106">
    <property type="entry name" value="Ig_V-set"/>
</dbReference>
<keyword evidence="1" id="KW-0391">Immunity</keyword>
<dbReference type="PANTHER" id="PTHR23266">
    <property type="entry name" value="IMMUNOGLOBULIN HEAVY CHAIN"/>
    <property type="match status" value="1"/>
</dbReference>
<evidence type="ECO:0000256" key="3">
    <source>
        <dbReference type="ARBA" id="ARBA00043265"/>
    </source>
</evidence>
<keyword evidence="4" id="KW-0732">Signal</keyword>
<dbReference type="InterPro" id="IPR013783">
    <property type="entry name" value="Ig-like_fold"/>
</dbReference>
<dbReference type="SUPFAM" id="SSF48726">
    <property type="entry name" value="Immunoglobulin"/>
    <property type="match status" value="1"/>
</dbReference>
<organism evidence="6 7">
    <name type="scientific">Sus scrofa</name>
    <name type="common">Pig</name>
    <dbReference type="NCBI Taxonomy" id="9823"/>
    <lineage>
        <taxon>Eukaryota</taxon>
        <taxon>Metazoa</taxon>
        <taxon>Chordata</taxon>
        <taxon>Craniata</taxon>
        <taxon>Vertebrata</taxon>
        <taxon>Euteleostomi</taxon>
        <taxon>Mammalia</taxon>
        <taxon>Eutheria</taxon>
        <taxon>Laurasiatheria</taxon>
        <taxon>Artiodactyla</taxon>
        <taxon>Suina</taxon>
        <taxon>Suidae</taxon>
        <taxon>Sus</taxon>
    </lineage>
</organism>
<reference evidence="6" key="1">
    <citation type="submission" date="2025-08" db="UniProtKB">
        <authorList>
            <consortium name="Ensembl"/>
        </authorList>
    </citation>
    <scope>IDENTIFICATION</scope>
</reference>
<evidence type="ECO:0000256" key="1">
    <source>
        <dbReference type="ARBA" id="ARBA00022859"/>
    </source>
</evidence>
<dbReference type="SMART" id="SM00406">
    <property type="entry name" value="IGv"/>
    <property type="match status" value="1"/>
</dbReference>
<evidence type="ECO:0000313" key="7">
    <source>
        <dbReference type="Proteomes" id="UP000694720"/>
    </source>
</evidence>
<evidence type="ECO:0000256" key="4">
    <source>
        <dbReference type="SAM" id="SignalP"/>
    </source>
</evidence>
<dbReference type="GO" id="GO:0019814">
    <property type="term" value="C:immunoglobulin complex"/>
    <property type="evidence" value="ECO:0007669"/>
    <property type="project" value="UniProtKB-KW"/>
</dbReference>
<keyword evidence="2" id="KW-1064">Adaptive immunity</keyword>
<proteinExistence type="predicted"/>
<dbReference type="Proteomes" id="UP000694720">
    <property type="component" value="Unplaced"/>
</dbReference>
<feature type="signal peptide" evidence="4">
    <location>
        <begin position="1"/>
        <end position="31"/>
    </location>
</feature>
<name>A0A8D0Z3Y1_PIG</name>
<dbReference type="AlphaFoldDB" id="A0A8D0Z3Y1"/>
<keyword evidence="3" id="KW-1280">Immunoglobulin</keyword>
<evidence type="ECO:0000313" key="6">
    <source>
        <dbReference type="Ensembl" id="ENSSSCP00035010123.1"/>
    </source>
</evidence>
<feature type="chain" id="PRO_5034118575" description="Immunoglobulin V-set domain-containing protein" evidence="4">
    <location>
        <begin position="32"/>
        <end position="202"/>
    </location>
</feature>
<sequence>MAYQLIFHIHTRGSRCVFLSFFFSLLVGVLCEAQLVESGGHLVQPDKSLRLSYKSSGLTFTDQSVSWVHQASRKVLECVYTLSWSWFREVGVSCVAEHRCRTGSNSRDASKNMLYLQMNSLRAKDTALYYCAKGTVRGRQCEPRQKPPCRDTGGWAVWGTQDPQVCVSAPGAGAEGGEGLVSCQGLGLPLHVATPWGSSMDT</sequence>
<dbReference type="Gene3D" id="2.60.40.10">
    <property type="entry name" value="Immunoglobulins"/>
    <property type="match status" value="1"/>
</dbReference>